<reference evidence="2 3" key="1">
    <citation type="submission" date="2021-04" db="EMBL/GenBank/DDBJ databases">
        <title>Mariniflexile gromovii gen. nov., sp. nov., a gliding bacterium isolated from the sea urchin Strongylocentrotus intermedius.</title>
        <authorList>
            <person name="Ko S."/>
            <person name="Le V."/>
            <person name="Ahn C.-Y."/>
            <person name="Oh H.-M."/>
        </authorList>
    </citation>
    <scope>NUCLEOTIDE SEQUENCE [LARGE SCALE GENOMIC DNA]</scope>
    <source>
        <strain evidence="2 3">KCTC 12570</strain>
    </source>
</reference>
<comment type="caution">
    <text evidence="2">The sequence shown here is derived from an EMBL/GenBank/DDBJ whole genome shotgun (WGS) entry which is preliminary data.</text>
</comment>
<dbReference type="RefSeq" id="WP_209656111.1">
    <property type="nucleotide sequence ID" value="NZ_JAGJCB010000019.1"/>
</dbReference>
<evidence type="ECO:0000256" key="1">
    <source>
        <dbReference type="SAM" id="Phobius"/>
    </source>
</evidence>
<keyword evidence="3" id="KW-1185">Reference proteome</keyword>
<keyword evidence="1" id="KW-0472">Membrane</keyword>
<gene>
    <name evidence="2" type="ORF">J8H85_15455</name>
</gene>
<evidence type="ECO:0000313" key="2">
    <source>
        <dbReference type="EMBL" id="MBP0905229.1"/>
    </source>
</evidence>
<accession>A0ABS4BXA4</accession>
<sequence>MSDINPSEIMIGAIVGVIVAEIWSFMKRKYAETRPIKKLKNIKAIKVLWFSLAYILPLGTIAYLIFFKTTEPTFKNIALFIIIVATLVFNILIGHIRTLYKLNSDLIKTNTKKLTEIDQTFSKVYEHIEKTRIEK</sequence>
<organism evidence="2 3">
    <name type="scientific">Mariniflexile gromovii</name>
    <dbReference type="NCBI Taxonomy" id="362523"/>
    <lineage>
        <taxon>Bacteria</taxon>
        <taxon>Pseudomonadati</taxon>
        <taxon>Bacteroidota</taxon>
        <taxon>Flavobacteriia</taxon>
        <taxon>Flavobacteriales</taxon>
        <taxon>Flavobacteriaceae</taxon>
        <taxon>Mariniflexile</taxon>
    </lineage>
</organism>
<feature type="transmembrane region" description="Helical" evidence="1">
    <location>
        <begin position="73"/>
        <end position="93"/>
    </location>
</feature>
<dbReference type="EMBL" id="JAGJCB010000019">
    <property type="protein sequence ID" value="MBP0905229.1"/>
    <property type="molecule type" value="Genomic_DNA"/>
</dbReference>
<feature type="transmembrane region" description="Helical" evidence="1">
    <location>
        <begin position="47"/>
        <end position="67"/>
    </location>
</feature>
<feature type="transmembrane region" description="Helical" evidence="1">
    <location>
        <begin position="6"/>
        <end position="26"/>
    </location>
</feature>
<name>A0ABS4BXA4_9FLAO</name>
<evidence type="ECO:0000313" key="3">
    <source>
        <dbReference type="Proteomes" id="UP000670776"/>
    </source>
</evidence>
<protein>
    <recommendedName>
        <fullName evidence="4">Phage holin family protein</fullName>
    </recommendedName>
</protein>
<keyword evidence="1" id="KW-0812">Transmembrane</keyword>
<proteinExistence type="predicted"/>
<keyword evidence="1" id="KW-1133">Transmembrane helix</keyword>
<dbReference type="Proteomes" id="UP000670776">
    <property type="component" value="Unassembled WGS sequence"/>
</dbReference>
<evidence type="ECO:0008006" key="4">
    <source>
        <dbReference type="Google" id="ProtNLM"/>
    </source>
</evidence>